<reference evidence="3" key="1">
    <citation type="submission" date="2021-04" db="EMBL/GenBank/DDBJ databases">
        <authorList>
            <person name="Zhang D.-C."/>
        </authorList>
    </citation>
    <scope>NUCLEOTIDE SEQUENCE</scope>
    <source>
        <strain evidence="3">CGMCC 1.15697</strain>
    </source>
</reference>
<dbReference type="InterPro" id="IPR000835">
    <property type="entry name" value="HTH_MarR-typ"/>
</dbReference>
<dbReference type="PANTHER" id="PTHR33164">
    <property type="entry name" value="TRANSCRIPTIONAL REGULATOR, MARR FAMILY"/>
    <property type="match status" value="1"/>
</dbReference>
<proteinExistence type="predicted"/>
<evidence type="ECO:0000313" key="4">
    <source>
        <dbReference type="Proteomes" id="UP000672602"/>
    </source>
</evidence>
<comment type="caution">
    <text evidence="3">The sequence shown here is derived from an EMBL/GenBank/DDBJ whole genome shotgun (WGS) entry which is preliminary data.</text>
</comment>
<dbReference type="AlphaFoldDB" id="A0A8J7SK94"/>
<dbReference type="RefSeq" id="WP_210682899.1">
    <property type="nucleotide sequence ID" value="NZ_JAGMWN010000007.1"/>
</dbReference>
<dbReference type="Proteomes" id="UP000672602">
    <property type="component" value="Unassembled WGS sequence"/>
</dbReference>
<evidence type="ECO:0000313" key="3">
    <source>
        <dbReference type="EMBL" id="MBP5858308.1"/>
    </source>
</evidence>
<evidence type="ECO:0000256" key="1">
    <source>
        <dbReference type="SAM" id="MobiDB-lite"/>
    </source>
</evidence>
<feature type="compositionally biased region" description="Polar residues" evidence="1">
    <location>
        <begin position="1"/>
        <end position="12"/>
    </location>
</feature>
<dbReference type="PROSITE" id="PS50995">
    <property type="entry name" value="HTH_MARR_2"/>
    <property type="match status" value="1"/>
</dbReference>
<dbReference type="InterPro" id="IPR036388">
    <property type="entry name" value="WH-like_DNA-bd_sf"/>
</dbReference>
<dbReference type="SUPFAM" id="SSF46785">
    <property type="entry name" value="Winged helix' DNA-binding domain"/>
    <property type="match status" value="1"/>
</dbReference>
<evidence type="ECO:0000259" key="2">
    <source>
        <dbReference type="PROSITE" id="PS50995"/>
    </source>
</evidence>
<name>A0A8J7SK94_9PROT</name>
<keyword evidence="4" id="KW-1185">Reference proteome</keyword>
<dbReference type="InterPro" id="IPR039422">
    <property type="entry name" value="MarR/SlyA-like"/>
</dbReference>
<dbReference type="GO" id="GO:0003700">
    <property type="term" value="F:DNA-binding transcription factor activity"/>
    <property type="evidence" value="ECO:0007669"/>
    <property type="project" value="InterPro"/>
</dbReference>
<dbReference type="InterPro" id="IPR036390">
    <property type="entry name" value="WH_DNA-bd_sf"/>
</dbReference>
<dbReference type="SMART" id="SM00347">
    <property type="entry name" value="HTH_MARR"/>
    <property type="match status" value="1"/>
</dbReference>
<feature type="domain" description="HTH marR-type" evidence="2">
    <location>
        <begin position="22"/>
        <end position="154"/>
    </location>
</feature>
<protein>
    <submittedName>
        <fullName evidence="3">Winged helix-turn-helix transcriptional regulator</fullName>
    </submittedName>
</protein>
<dbReference type="GO" id="GO:0006950">
    <property type="term" value="P:response to stress"/>
    <property type="evidence" value="ECO:0007669"/>
    <property type="project" value="TreeGrafter"/>
</dbReference>
<feature type="region of interest" description="Disordered" evidence="1">
    <location>
        <begin position="1"/>
        <end position="20"/>
    </location>
</feature>
<dbReference type="Gene3D" id="1.10.10.10">
    <property type="entry name" value="Winged helix-like DNA-binding domain superfamily/Winged helix DNA-binding domain"/>
    <property type="match status" value="1"/>
</dbReference>
<accession>A0A8J7SK94</accession>
<dbReference type="PANTHER" id="PTHR33164:SF95">
    <property type="entry name" value="TRANSCRIPTIONAL REGULATOR"/>
    <property type="match status" value="1"/>
</dbReference>
<sequence length="154" mass="17013">MVETTAETTAQPGSDPDDYEVTEQIGHLLRRAHQRASALFQETLDDPALTPTQFAALMKLADGGPLSQNHLGRLTAMDPATIQGVIRRLGERGLIERRDDPTDRRRTLLMPSEAGRALAARLVPSAREVTRRTLEPLTQAERRTLIDLLIRIGG</sequence>
<dbReference type="EMBL" id="JAGMWN010000007">
    <property type="protein sequence ID" value="MBP5858308.1"/>
    <property type="molecule type" value="Genomic_DNA"/>
</dbReference>
<organism evidence="3 4">
    <name type="scientific">Marivibrio halodurans</name>
    <dbReference type="NCBI Taxonomy" id="2039722"/>
    <lineage>
        <taxon>Bacteria</taxon>
        <taxon>Pseudomonadati</taxon>
        <taxon>Pseudomonadota</taxon>
        <taxon>Alphaproteobacteria</taxon>
        <taxon>Rhodospirillales</taxon>
        <taxon>Rhodospirillaceae</taxon>
        <taxon>Marivibrio</taxon>
    </lineage>
</organism>
<dbReference type="Pfam" id="PF12802">
    <property type="entry name" value="MarR_2"/>
    <property type="match status" value="1"/>
</dbReference>
<gene>
    <name evidence="3" type="ORF">KAJ83_14905</name>
</gene>